<proteinExistence type="predicted"/>
<keyword evidence="3" id="KW-1185">Reference proteome</keyword>
<reference evidence="2 3" key="1">
    <citation type="journal article" date="2018" name="Int. J. Syst. Evol. Microbiol.">
        <title>Glycomyces paridis sp. nov., isolated from the medicinal plant Paris polyphylla.</title>
        <authorList>
            <person name="Fang X.M."/>
            <person name="Bai J.L."/>
            <person name="Su J."/>
            <person name="Zhao L.L."/>
            <person name="Liu H.Y."/>
            <person name="Ma B.P."/>
            <person name="Zhang Y.Q."/>
            <person name="Yu L.Y."/>
        </authorList>
    </citation>
    <scope>NUCLEOTIDE SEQUENCE [LARGE SCALE GENOMIC DNA]</scope>
    <source>
        <strain evidence="2 3">CPCC 204357</strain>
    </source>
</reference>
<dbReference type="PANTHER" id="PTHR37318">
    <property type="entry name" value="BSL7504 PROTEIN"/>
    <property type="match status" value="1"/>
</dbReference>
<dbReference type="Gene3D" id="1.10.10.10">
    <property type="entry name" value="Winged helix-like DNA-binding domain superfamily/Winged helix DNA-binding domain"/>
    <property type="match status" value="1"/>
</dbReference>
<dbReference type="AlphaFoldDB" id="A0A4S8PEW4"/>
<dbReference type="PANTHER" id="PTHR37318:SF1">
    <property type="entry name" value="BSL7504 PROTEIN"/>
    <property type="match status" value="1"/>
</dbReference>
<organism evidence="2 3">
    <name type="scientific">Glycomyces paridis</name>
    <dbReference type="NCBI Taxonomy" id="2126555"/>
    <lineage>
        <taxon>Bacteria</taxon>
        <taxon>Bacillati</taxon>
        <taxon>Actinomycetota</taxon>
        <taxon>Actinomycetes</taxon>
        <taxon>Glycomycetales</taxon>
        <taxon>Glycomycetaceae</taxon>
        <taxon>Glycomyces</taxon>
    </lineage>
</organism>
<dbReference type="Proteomes" id="UP000305792">
    <property type="component" value="Unassembled WGS sequence"/>
</dbReference>
<dbReference type="RefSeq" id="WP_136529452.1">
    <property type="nucleotide sequence ID" value="NZ_STGX01000006.1"/>
</dbReference>
<dbReference type="EMBL" id="STGX01000006">
    <property type="protein sequence ID" value="THV28957.1"/>
    <property type="molecule type" value="Genomic_DNA"/>
</dbReference>
<dbReference type="CDD" id="cd00090">
    <property type="entry name" value="HTH_ARSR"/>
    <property type="match status" value="1"/>
</dbReference>
<accession>A0A4S8PEW4</accession>
<evidence type="ECO:0000259" key="1">
    <source>
        <dbReference type="SMART" id="SM00418"/>
    </source>
</evidence>
<gene>
    <name evidence="2" type="ORF">E9998_09365</name>
</gene>
<sequence>MSAEPRFDEVIHAPNRLRICSMLSAVSEVEFAALRDALAVSDSVLSKQLKALEDAGYLKVRKSPFEGRTRTWAAFTEAGRAAFASHVAELKRLAEGTLL</sequence>
<dbReference type="GO" id="GO:0003700">
    <property type="term" value="F:DNA-binding transcription factor activity"/>
    <property type="evidence" value="ECO:0007669"/>
    <property type="project" value="InterPro"/>
</dbReference>
<dbReference type="InterPro" id="IPR001845">
    <property type="entry name" value="HTH_ArsR_DNA-bd_dom"/>
</dbReference>
<protein>
    <submittedName>
        <fullName evidence="2">ArsR family transcriptional regulator</fullName>
    </submittedName>
</protein>
<dbReference type="SUPFAM" id="SSF46785">
    <property type="entry name" value="Winged helix' DNA-binding domain"/>
    <property type="match status" value="1"/>
</dbReference>
<evidence type="ECO:0000313" key="3">
    <source>
        <dbReference type="Proteomes" id="UP000305792"/>
    </source>
</evidence>
<dbReference type="OrthoDB" id="4952043at2"/>
<name>A0A4S8PEW4_9ACTN</name>
<dbReference type="Pfam" id="PF13601">
    <property type="entry name" value="HTH_34"/>
    <property type="match status" value="1"/>
</dbReference>
<comment type="caution">
    <text evidence="2">The sequence shown here is derived from an EMBL/GenBank/DDBJ whole genome shotgun (WGS) entry which is preliminary data.</text>
</comment>
<dbReference type="SMART" id="SM00418">
    <property type="entry name" value="HTH_ARSR"/>
    <property type="match status" value="1"/>
</dbReference>
<evidence type="ECO:0000313" key="2">
    <source>
        <dbReference type="EMBL" id="THV28957.1"/>
    </source>
</evidence>
<dbReference type="InterPro" id="IPR036388">
    <property type="entry name" value="WH-like_DNA-bd_sf"/>
</dbReference>
<dbReference type="InterPro" id="IPR036390">
    <property type="entry name" value="WH_DNA-bd_sf"/>
</dbReference>
<dbReference type="InterPro" id="IPR027395">
    <property type="entry name" value="WH_DNA-bd_dom"/>
</dbReference>
<dbReference type="InterPro" id="IPR011991">
    <property type="entry name" value="ArsR-like_HTH"/>
</dbReference>
<feature type="domain" description="HTH arsR-type" evidence="1">
    <location>
        <begin position="6"/>
        <end position="99"/>
    </location>
</feature>